<dbReference type="PROSITE" id="PS51819">
    <property type="entry name" value="VOC"/>
    <property type="match status" value="1"/>
</dbReference>
<evidence type="ECO:0000259" key="1">
    <source>
        <dbReference type="PROSITE" id="PS51819"/>
    </source>
</evidence>
<dbReference type="AlphaFoldDB" id="A0A2N7S4G4"/>
<dbReference type="Pfam" id="PF13669">
    <property type="entry name" value="Glyoxalase_4"/>
    <property type="match status" value="1"/>
</dbReference>
<organism evidence="2 3">
    <name type="scientific">Glutamicibacter arilaitensis</name>
    <dbReference type="NCBI Taxonomy" id="256701"/>
    <lineage>
        <taxon>Bacteria</taxon>
        <taxon>Bacillati</taxon>
        <taxon>Actinomycetota</taxon>
        <taxon>Actinomycetes</taxon>
        <taxon>Micrococcales</taxon>
        <taxon>Micrococcaceae</taxon>
        <taxon>Glutamicibacter</taxon>
    </lineage>
</organism>
<dbReference type="PANTHER" id="PTHR36113">
    <property type="entry name" value="LYASE, PUTATIVE-RELATED-RELATED"/>
    <property type="match status" value="1"/>
</dbReference>
<protein>
    <submittedName>
        <fullName evidence="2">Glyoxalase</fullName>
    </submittedName>
</protein>
<accession>A0A2N7S4G4</accession>
<dbReference type="SUPFAM" id="SSF54593">
    <property type="entry name" value="Glyoxalase/Bleomycin resistance protein/Dihydroxybiphenyl dioxygenase"/>
    <property type="match status" value="1"/>
</dbReference>
<reference evidence="2 3" key="1">
    <citation type="journal article" date="2017" name="Elife">
        <title>Extensive horizontal gene transfer in cheese-associated bacteria.</title>
        <authorList>
            <person name="Bonham K.S."/>
            <person name="Wolfe B.E."/>
            <person name="Dutton R.J."/>
        </authorList>
    </citation>
    <scope>NUCLEOTIDE SEQUENCE [LARGE SCALE GENOMIC DNA]</scope>
    <source>
        <strain evidence="2 3">JB182</strain>
    </source>
</reference>
<gene>
    <name evidence="2" type="ORF">CIK84_05430</name>
</gene>
<dbReference type="OMA" id="HHVEVWV"/>
<dbReference type="RefSeq" id="WP_013348920.1">
    <property type="nucleotide sequence ID" value="NZ_JABUYH010000005.1"/>
</dbReference>
<dbReference type="InterPro" id="IPR037523">
    <property type="entry name" value="VOC_core"/>
</dbReference>
<evidence type="ECO:0000313" key="3">
    <source>
        <dbReference type="Proteomes" id="UP000235739"/>
    </source>
</evidence>
<comment type="caution">
    <text evidence="2">The sequence shown here is derived from an EMBL/GenBank/DDBJ whole genome shotgun (WGS) entry which is preliminary data.</text>
</comment>
<dbReference type="Proteomes" id="UP000235739">
    <property type="component" value="Unassembled WGS sequence"/>
</dbReference>
<evidence type="ECO:0000313" key="2">
    <source>
        <dbReference type="EMBL" id="PMQ21022.1"/>
    </source>
</evidence>
<sequence length="127" mass="14198">MLHHLEIWVEDLVASTASLGWLLTRLGYRLESQWADGASYAQDKFYIVLESGPDVRKQAHDRLAPGLNHLAFSVATRGEAEMIVREALEHGFTLMFPEKHPYAGGPEHYAAYLEDAAGFEVELVATQ</sequence>
<proteinExistence type="predicted"/>
<dbReference type="GeneID" id="303185166"/>
<dbReference type="EMBL" id="PNQX01000001">
    <property type="protein sequence ID" value="PMQ21022.1"/>
    <property type="molecule type" value="Genomic_DNA"/>
</dbReference>
<dbReference type="Gene3D" id="3.10.180.10">
    <property type="entry name" value="2,3-Dihydroxybiphenyl 1,2-Dioxygenase, domain 1"/>
    <property type="match status" value="1"/>
</dbReference>
<dbReference type="InterPro" id="IPR029068">
    <property type="entry name" value="Glyas_Bleomycin-R_OHBP_Dase"/>
</dbReference>
<name>A0A2N7S4G4_9MICC</name>
<dbReference type="InterPro" id="IPR051332">
    <property type="entry name" value="Fosfomycin_Res_Enzymes"/>
</dbReference>
<dbReference type="PANTHER" id="PTHR36113:SF6">
    <property type="entry name" value="FOSFOMYCIN RESISTANCE PROTEIN FOSX"/>
    <property type="match status" value="1"/>
</dbReference>
<feature type="domain" description="VOC" evidence="1">
    <location>
        <begin position="1"/>
        <end position="126"/>
    </location>
</feature>